<feature type="region of interest" description="Disordered" evidence="1">
    <location>
        <begin position="1"/>
        <end position="50"/>
    </location>
</feature>
<dbReference type="EMBL" id="CADEAL010004074">
    <property type="protein sequence ID" value="CAB1451050.1"/>
    <property type="molecule type" value="Genomic_DNA"/>
</dbReference>
<name>A0A9N7Z4J8_PLEPL</name>
<reference evidence="2" key="1">
    <citation type="submission" date="2020-03" db="EMBL/GenBank/DDBJ databases">
        <authorList>
            <person name="Weist P."/>
        </authorList>
    </citation>
    <scope>NUCLEOTIDE SEQUENCE</scope>
</reference>
<organism evidence="2 3">
    <name type="scientific">Pleuronectes platessa</name>
    <name type="common">European plaice</name>
    <dbReference type="NCBI Taxonomy" id="8262"/>
    <lineage>
        <taxon>Eukaryota</taxon>
        <taxon>Metazoa</taxon>
        <taxon>Chordata</taxon>
        <taxon>Craniata</taxon>
        <taxon>Vertebrata</taxon>
        <taxon>Euteleostomi</taxon>
        <taxon>Actinopterygii</taxon>
        <taxon>Neopterygii</taxon>
        <taxon>Teleostei</taxon>
        <taxon>Neoteleostei</taxon>
        <taxon>Acanthomorphata</taxon>
        <taxon>Carangaria</taxon>
        <taxon>Pleuronectiformes</taxon>
        <taxon>Pleuronectoidei</taxon>
        <taxon>Pleuronectidae</taxon>
        <taxon>Pleuronectes</taxon>
    </lineage>
</organism>
<proteinExistence type="predicted"/>
<feature type="compositionally biased region" description="Basic and acidic residues" evidence="1">
    <location>
        <begin position="9"/>
        <end position="23"/>
    </location>
</feature>
<keyword evidence="3" id="KW-1185">Reference proteome</keyword>
<accession>A0A9N7Z4J8</accession>
<evidence type="ECO:0000313" key="2">
    <source>
        <dbReference type="EMBL" id="CAB1451050.1"/>
    </source>
</evidence>
<evidence type="ECO:0000313" key="3">
    <source>
        <dbReference type="Proteomes" id="UP001153269"/>
    </source>
</evidence>
<comment type="caution">
    <text evidence="2">The sequence shown here is derived from an EMBL/GenBank/DDBJ whole genome shotgun (WGS) entry which is preliminary data.</text>
</comment>
<protein>
    <submittedName>
        <fullName evidence="2">Uncharacterized protein</fullName>
    </submittedName>
</protein>
<sequence length="78" mass="8899">MAASPAERSSSREETTPRSHQEPELLPGATMRDGGRGSQSRWRGQEPESMDPSFGDYYLKYQPIDWIFCVFDVALQLF</sequence>
<dbReference type="Proteomes" id="UP001153269">
    <property type="component" value="Unassembled WGS sequence"/>
</dbReference>
<evidence type="ECO:0000256" key="1">
    <source>
        <dbReference type="SAM" id="MobiDB-lite"/>
    </source>
</evidence>
<dbReference type="AlphaFoldDB" id="A0A9N7Z4J8"/>
<gene>
    <name evidence="2" type="ORF">PLEPLA_LOCUS38743</name>
</gene>